<proteinExistence type="predicted"/>
<protein>
    <submittedName>
        <fullName evidence="2">Uncharacterized protein</fullName>
    </submittedName>
</protein>
<dbReference type="Proteomes" id="UP001498398">
    <property type="component" value="Unassembled WGS sequence"/>
</dbReference>
<evidence type="ECO:0000256" key="1">
    <source>
        <dbReference type="SAM" id="Phobius"/>
    </source>
</evidence>
<reference evidence="2 3" key="1">
    <citation type="submission" date="2024-01" db="EMBL/GenBank/DDBJ databases">
        <title>A draft genome for the cacao thread blight pathogen Marasmiellus scandens.</title>
        <authorList>
            <person name="Baruah I.K."/>
            <person name="Leung J."/>
            <person name="Bukari Y."/>
            <person name="Amoako-Attah I."/>
            <person name="Meinhardt L.W."/>
            <person name="Bailey B.A."/>
            <person name="Cohen S.P."/>
        </authorList>
    </citation>
    <scope>NUCLEOTIDE SEQUENCE [LARGE SCALE GENOMIC DNA]</scope>
    <source>
        <strain evidence="2 3">GH-19</strain>
    </source>
</reference>
<evidence type="ECO:0000313" key="3">
    <source>
        <dbReference type="Proteomes" id="UP001498398"/>
    </source>
</evidence>
<accession>A0ABR1IRE7</accession>
<sequence length="125" mass="13821">MPSYANRLRILFLIAMSNFVFPIIFVILELSLINKTSNEKLLAGVNISATNVEVVGVLFATLWASQEVDIRRKEQQTDIDPRTGGALTNEVSLATRPATFVSTRLTDEAEASYRGGQSSIRRCNT</sequence>
<feature type="transmembrane region" description="Helical" evidence="1">
    <location>
        <begin position="12"/>
        <end position="33"/>
    </location>
</feature>
<keyword evidence="3" id="KW-1185">Reference proteome</keyword>
<keyword evidence="1" id="KW-0812">Transmembrane</keyword>
<gene>
    <name evidence="2" type="ORF">VKT23_017741</name>
</gene>
<keyword evidence="1" id="KW-1133">Transmembrane helix</keyword>
<comment type="caution">
    <text evidence="2">The sequence shown here is derived from an EMBL/GenBank/DDBJ whole genome shotgun (WGS) entry which is preliminary data.</text>
</comment>
<evidence type="ECO:0000313" key="2">
    <source>
        <dbReference type="EMBL" id="KAK7439035.1"/>
    </source>
</evidence>
<organism evidence="2 3">
    <name type="scientific">Marasmiellus scandens</name>
    <dbReference type="NCBI Taxonomy" id="2682957"/>
    <lineage>
        <taxon>Eukaryota</taxon>
        <taxon>Fungi</taxon>
        <taxon>Dikarya</taxon>
        <taxon>Basidiomycota</taxon>
        <taxon>Agaricomycotina</taxon>
        <taxon>Agaricomycetes</taxon>
        <taxon>Agaricomycetidae</taxon>
        <taxon>Agaricales</taxon>
        <taxon>Marasmiineae</taxon>
        <taxon>Omphalotaceae</taxon>
        <taxon>Marasmiellus</taxon>
    </lineage>
</organism>
<dbReference type="EMBL" id="JBANRG010000075">
    <property type="protein sequence ID" value="KAK7439035.1"/>
    <property type="molecule type" value="Genomic_DNA"/>
</dbReference>
<keyword evidence="1" id="KW-0472">Membrane</keyword>
<name>A0ABR1IRE7_9AGAR</name>